<name>A0A2V4VKC4_PAEBA</name>
<dbReference type="Pfam" id="PF01521">
    <property type="entry name" value="Fe-S_biosyn"/>
    <property type="match status" value="1"/>
</dbReference>
<organism evidence="2 4">
    <name type="scientific">Paenibacillus barcinonensis</name>
    <dbReference type="NCBI Taxonomy" id="198119"/>
    <lineage>
        <taxon>Bacteria</taxon>
        <taxon>Bacillati</taxon>
        <taxon>Bacillota</taxon>
        <taxon>Bacilli</taxon>
        <taxon>Bacillales</taxon>
        <taxon>Paenibacillaceae</taxon>
        <taxon>Paenibacillus</taxon>
    </lineage>
</organism>
<gene>
    <name evidence="2" type="ORF">DFQ00_105188</name>
    <name evidence="3" type="ORF">HUB98_09860</name>
</gene>
<dbReference type="Proteomes" id="UP000509327">
    <property type="component" value="Chromosome"/>
</dbReference>
<dbReference type="SUPFAM" id="SSF89360">
    <property type="entry name" value="HesB-like domain"/>
    <property type="match status" value="1"/>
</dbReference>
<evidence type="ECO:0000313" key="2">
    <source>
        <dbReference type="EMBL" id="PYE49684.1"/>
    </source>
</evidence>
<dbReference type="EMBL" id="QJSW01000005">
    <property type="protein sequence ID" value="PYE49684.1"/>
    <property type="molecule type" value="Genomic_DNA"/>
</dbReference>
<dbReference type="EMBL" id="CP054614">
    <property type="protein sequence ID" value="QKS56612.1"/>
    <property type="molecule type" value="Genomic_DNA"/>
</dbReference>
<accession>A0A2V4VKC4</accession>
<dbReference type="InterPro" id="IPR000361">
    <property type="entry name" value="ATAP_core_dom"/>
</dbReference>
<evidence type="ECO:0000313" key="4">
    <source>
        <dbReference type="Proteomes" id="UP000247790"/>
    </source>
</evidence>
<dbReference type="RefSeq" id="WP_110896381.1">
    <property type="nucleotide sequence ID" value="NZ_CP054614.1"/>
</dbReference>
<evidence type="ECO:0000313" key="5">
    <source>
        <dbReference type="Proteomes" id="UP000509327"/>
    </source>
</evidence>
<dbReference type="AlphaFoldDB" id="A0A2V4VKC4"/>
<evidence type="ECO:0000313" key="3">
    <source>
        <dbReference type="EMBL" id="QKS56612.1"/>
    </source>
</evidence>
<feature type="domain" description="Core" evidence="1">
    <location>
        <begin position="1"/>
        <end position="103"/>
    </location>
</feature>
<dbReference type="InterPro" id="IPR035903">
    <property type="entry name" value="HesB-like_dom_sf"/>
</dbReference>
<proteinExistence type="predicted"/>
<reference evidence="3 5" key="2">
    <citation type="submission" date="2020-06" db="EMBL/GenBank/DDBJ databases">
        <title>Complete genome of Paenibacillus barcinonensis KACC11450.</title>
        <authorList>
            <person name="Kim M."/>
            <person name="Park Y.-J."/>
            <person name="Shin J.-H."/>
        </authorList>
    </citation>
    <scope>NUCLEOTIDE SEQUENCE [LARGE SCALE GENOMIC DNA]</scope>
    <source>
        <strain evidence="3 5">KACC11450</strain>
    </source>
</reference>
<sequence length="120" mass="13569">MMLQVSPQAEARLVKLLRDQPGYFKLFYDTDGCSDDGIAVLLILNERDSDDVSIQAGKLPFVINKQQQMYFESGLNLQFVNSFPLFHLSSDSRNYGNNIKVVDLRDSAAVKSESNEWFVG</sequence>
<dbReference type="OrthoDB" id="2361087at2"/>
<reference evidence="2 4" key="1">
    <citation type="submission" date="2018-06" db="EMBL/GenBank/DDBJ databases">
        <title>Genomic Encyclopedia of Type Strains, Phase III (KMG-III): the genomes of soil and plant-associated and newly described type strains.</title>
        <authorList>
            <person name="Whitman W."/>
        </authorList>
    </citation>
    <scope>NUCLEOTIDE SEQUENCE [LARGE SCALE GENOMIC DNA]</scope>
    <source>
        <strain evidence="2 4">CECT 7022</strain>
    </source>
</reference>
<evidence type="ECO:0000259" key="1">
    <source>
        <dbReference type="Pfam" id="PF01521"/>
    </source>
</evidence>
<protein>
    <submittedName>
        <fullName evidence="3">Iron-sulfur cluster biosynthesis family protein</fullName>
    </submittedName>
    <submittedName>
        <fullName evidence="2">Uncharacterized protein YqkB</fullName>
    </submittedName>
</protein>
<dbReference type="Proteomes" id="UP000247790">
    <property type="component" value="Unassembled WGS sequence"/>
</dbReference>
<dbReference type="Gene3D" id="2.60.300.12">
    <property type="entry name" value="HesB-like domain"/>
    <property type="match status" value="1"/>
</dbReference>
<keyword evidence="5" id="KW-1185">Reference proteome</keyword>